<evidence type="ECO:0000256" key="2">
    <source>
        <dbReference type="SAM" id="MobiDB-lite"/>
    </source>
</evidence>
<dbReference type="EMBL" id="WUBL01000278">
    <property type="protein sequence ID" value="KAF2962759.1"/>
    <property type="molecule type" value="Genomic_DNA"/>
</dbReference>
<feature type="region of interest" description="Disordered" evidence="2">
    <location>
        <begin position="309"/>
        <end position="331"/>
    </location>
</feature>
<evidence type="ECO:0000313" key="4">
    <source>
        <dbReference type="Proteomes" id="UP000481858"/>
    </source>
</evidence>
<accession>A0A7C8ISB9</accession>
<evidence type="ECO:0000256" key="1">
    <source>
        <dbReference type="SAM" id="Coils"/>
    </source>
</evidence>
<proteinExistence type="predicted"/>
<feature type="coiled-coil region" evidence="1">
    <location>
        <begin position="98"/>
        <end position="201"/>
    </location>
</feature>
<dbReference type="OrthoDB" id="8954335at2759"/>
<dbReference type="Proteomes" id="UP000481858">
    <property type="component" value="Unassembled WGS sequence"/>
</dbReference>
<gene>
    <name evidence="3" type="ORF">GQX73_g10808</name>
</gene>
<evidence type="ECO:0000313" key="3">
    <source>
        <dbReference type="EMBL" id="KAF2962759.1"/>
    </source>
</evidence>
<dbReference type="InParanoid" id="A0A7C8ISB9"/>
<sequence length="331" mass="37784">MWDSIPSGSELETIALQREQELRETENFWGSMSRLGSGMARWPDNKTSPLDIVNTLANSAIQGRPIILQIQREIVDQKCALEDTTAGRELVEEYAGLSKILRQELKKLQIDYAEAESLRHDETAKAIQAQKGSLEDQILEVEAAEQSLRDSIEALFEEKQEVYRKLQTEAQKEENVMEQRLERYREECQRIQNDIRRNTELYDSETQAYQDRKAKPSALADRQQLDEFYKYMKQGYEELQQEANEKLKTMVGRVNRGERQQLLKRNALPILGILAGIAAIAAGAATAQLPVVTLGVSICATAISKLKAKKKEKPKKKKKKDEEGWDIQDQS</sequence>
<name>A0A7C8ISB9_9PEZI</name>
<feature type="compositionally biased region" description="Basic residues" evidence="2">
    <location>
        <begin position="309"/>
        <end position="319"/>
    </location>
</feature>
<organism evidence="3 4">
    <name type="scientific">Xylaria multiplex</name>
    <dbReference type="NCBI Taxonomy" id="323545"/>
    <lineage>
        <taxon>Eukaryota</taxon>
        <taxon>Fungi</taxon>
        <taxon>Dikarya</taxon>
        <taxon>Ascomycota</taxon>
        <taxon>Pezizomycotina</taxon>
        <taxon>Sordariomycetes</taxon>
        <taxon>Xylariomycetidae</taxon>
        <taxon>Xylariales</taxon>
        <taxon>Xylariaceae</taxon>
        <taxon>Xylaria</taxon>
    </lineage>
</organism>
<keyword evidence="4" id="KW-1185">Reference proteome</keyword>
<protein>
    <submittedName>
        <fullName evidence="3">Uncharacterized protein</fullName>
    </submittedName>
</protein>
<keyword evidence="1" id="KW-0175">Coiled coil</keyword>
<comment type="caution">
    <text evidence="3">The sequence shown here is derived from an EMBL/GenBank/DDBJ whole genome shotgun (WGS) entry which is preliminary data.</text>
</comment>
<dbReference type="AlphaFoldDB" id="A0A7C8ISB9"/>
<reference evidence="3 4" key="1">
    <citation type="submission" date="2019-12" db="EMBL/GenBank/DDBJ databases">
        <title>Draft genome sequence of the ascomycete Xylaria multiplex DSM 110363.</title>
        <authorList>
            <person name="Buettner E."/>
            <person name="Kellner H."/>
        </authorList>
    </citation>
    <scope>NUCLEOTIDE SEQUENCE [LARGE SCALE GENOMIC DNA]</scope>
    <source>
        <strain evidence="3 4">DSM 110363</strain>
    </source>
</reference>